<comment type="caution">
    <text evidence="1">The sequence shown here is derived from an EMBL/GenBank/DDBJ whole genome shotgun (WGS) entry which is preliminary data.</text>
</comment>
<reference evidence="1 2" key="1">
    <citation type="submission" date="2024-01" db="EMBL/GenBank/DDBJ databases">
        <title>Genome assemblies of Stephania.</title>
        <authorList>
            <person name="Yang L."/>
        </authorList>
    </citation>
    <scope>NUCLEOTIDE SEQUENCE [LARGE SCALE GENOMIC DNA]</scope>
    <source>
        <strain evidence="1">JXDWG</strain>
        <tissue evidence="1">Leaf</tissue>
    </source>
</reference>
<protein>
    <submittedName>
        <fullName evidence="1">Uncharacterized protein</fullName>
    </submittedName>
</protein>
<dbReference type="Proteomes" id="UP001419268">
    <property type="component" value="Unassembled WGS sequence"/>
</dbReference>
<evidence type="ECO:0000313" key="1">
    <source>
        <dbReference type="EMBL" id="KAK9117783.1"/>
    </source>
</evidence>
<sequence>MLSLVFDEVVVVWGEKGKKNEMSYILFSSYFRWSFIQKKHYRYLLKGNSN</sequence>
<dbReference type="EMBL" id="JBBNAG010000007">
    <property type="protein sequence ID" value="KAK9117783.1"/>
    <property type="molecule type" value="Genomic_DNA"/>
</dbReference>
<gene>
    <name evidence="1" type="ORF">Scep_015876</name>
</gene>
<dbReference type="AlphaFoldDB" id="A0AAP0IMR7"/>
<keyword evidence="2" id="KW-1185">Reference proteome</keyword>
<evidence type="ECO:0000313" key="2">
    <source>
        <dbReference type="Proteomes" id="UP001419268"/>
    </source>
</evidence>
<proteinExistence type="predicted"/>
<organism evidence="1 2">
    <name type="scientific">Stephania cephalantha</name>
    <dbReference type="NCBI Taxonomy" id="152367"/>
    <lineage>
        <taxon>Eukaryota</taxon>
        <taxon>Viridiplantae</taxon>
        <taxon>Streptophyta</taxon>
        <taxon>Embryophyta</taxon>
        <taxon>Tracheophyta</taxon>
        <taxon>Spermatophyta</taxon>
        <taxon>Magnoliopsida</taxon>
        <taxon>Ranunculales</taxon>
        <taxon>Menispermaceae</taxon>
        <taxon>Menispermoideae</taxon>
        <taxon>Cissampelideae</taxon>
        <taxon>Stephania</taxon>
    </lineage>
</organism>
<name>A0AAP0IMR7_9MAGN</name>
<accession>A0AAP0IMR7</accession>